<feature type="non-terminal residue" evidence="1">
    <location>
        <position position="1"/>
    </location>
</feature>
<evidence type="ECO:0000313" key="1">
    <source>
        <dbReference type="EMBL" id="MQM10830.1"/>
    </source>
</evidence>
<dbReference type="Proteomes" id="UP000652761">
    <property type="component" value="Unassembled WGS sequence"/>
</dbReference>
<reference evidence="1" key="1">
    <citation type="submission" date="2017-07" db="EMBL/GenBank/DDBJ databases">
        <title>Taro Niue Genome Assembly and Annotation.</title>
        <authorList>
            <person name="Atibalentja N."/>
            <person name="Keating K."/>
            <person name="Fields C.J."/>
        </authorList>
    </citation>
    <scope>NUCLEOTIDE SEQUENCE</scope>
    <source>
        <strain evidence="1">Niue_2</strain>
        <tissue evidence="1">Leaf</tissue>
    </source>
</reference>
<sequence length="70" mass="7985">ALEALSVERLLPLTRPPVPARLFEGVLRAEGELESRTLVANEKTFRVSLRREVLDMDWRSRVKCVAHLTS</sequence>
<comment type="caution">
    <text evidence="1">The sequence shown here is derived from an EMBL/GenBank/DDBJ whole genome shotgun (WGS) entry which is preliminary data.</text>
</comment>
<name>A0A843X4H9_COLES</name>
<organism evidence="1 2">
    <name type="scientific">Colocasia esculenta</name>
    <name type="common">Wild taro</name>
    <name type="synonym">Arum esculentum</name>
    <dbReference type="NCBI Taxonomy" id="4460"/>
    <lineage>
        <taxon>Eukaryota</taxon>
        <taxon>Viridiplantae</taxon>
        <taxon>Streptophyta</taxon>
        <taxon>Embryophyta</taxon>
        <taxon>Tracheophyta</taxon>
        <taxon>Spermatophyta</taxon>
        <taxon>Magnoliopsida</taxon>
        <taxon>Liliopsida</taxon>
        <taxon>Araceae</taxon>
        <taxon>Aroideae</taxon>
        <taxon>Colocasieae</taxon>
        <taxon>Colocasia</taxon>
    </lineage>
</organism>
<dbReference type="EMBL" id="NMUH01004791">
    <property type="protein sequence ID" value="MQM10830.1"/>
    <property type="molecule type" value="Genomic_DNA"/>
</dbReference>
<dbReference type="AlphaFoldDB" id="A0A843X4H9"/>
<gene>
    <name evidence="1" type="ORF">Taro_043728</name>
</gene>
<accession>A0A843X4H9</accession>
<proteinExistence type="predicted"/>
<evidence type="ECO:0000313" key="2">
    <source>
        <dbReference type="Proteomes" id="UP000652761"/>
    </source>
</evidence>
<protein>
    <submittedName>
        <fullName evidence="1">Uncharacterized protein</fullName>
    </submittedName>
</protein>
<keyword evidence="2" id="KW-1185">Reference proteome</keyword>